<dbReference type="Proteomes" id="UP000249828">
    <property type="component" value="Unassembled WGS sequence"/>
</dbReference>
<gene>
    <name evidence="2" type="ORF">CI088_13915</name>
</gene>
<keyword evidence="3" id="KW-1185">Reference proteome</keyword>
<reference evidence="2 3" key="1">
    <citation type="submission" date="2017-11" db="EMBL/GenBank/DDBJ databases">
        <title>Draft genome sequence of Enterococcus plantarum TRW2 strain isolated from lettuce.</title>
        <authorList>
            <person name="Kim E.B."/>
            <person name="Marco M.L."/>
            <person name="Williams T.R."/>
            <person name="You I.H."/>
        </authorList>
    </citation>
    <scope>NUCLEOTIDE SEQUENCE [LARGE SCALE GENOMIC DNA]</scope>
    <source>
        <strain evidence="2 3">TRW2</strain>
    </source>
</reference>
<evidence type="ECO:0000313" key="3">
    <source>
        <dbReference type="Proteomes" id="UP000249828"/>
    </source>
</evidence>
<comment type="caution">
    <text evidence="2">The sequence shown here is derived from an EMBL/GenBank/DDBJ whole genome shotgun (WGS) entry which is preliminary data.</text>
</comment>
<name>A0A2W4BG56_9ENTE</name>
<sequence>MKTKYLVSLAIGLIMVFILQTISYLNWILVDQDVINGVRDQYLFLKTPLMIIPVLFISYFVYGVNSKGTKE</sequence>
<organism evidence="2 3">
    <name type="scientific">Enterococcus plantarum</name>
    <dbReference type="NCBI Taxonomy" id="1077675"/>
    <lineage>
        <taxon>Bacteria</taxon>
        <taxon>Bacillati</taxon>
        <taxon>Bacillota</taxon>
        <taxon>Bacilli</taxon>
        <taxon>Lactobacillales</taxon>
        <taxon>Enterococcaceae</taxon>
        <taxon>Enterococcus</taxon>
    </lineage>
</organism>
<evidence type="ECO:0000313" key="2">
    <source>
        <dbReference type="EMBL" id="PZL71059.1"/>
    </source>
</evidence>
<dbReference type="AlphaFoldDB" id="A0A2W4BG56"/>
<evidence type="ECO:0000256" key="1">
    <source>
        <dbReference type="SAM" id="Phobius"/>
    </source>
</evidence>
<feature type="transmembrane region" description="Helical" evidence="1">
    <location>
        <begin position="6"/>
        <end position="30"/>
    </location>
</feature>
<proteinExistence type="predicted"/>
<dbReference type="EMBL" id="PIEU01000111">
    <property type="protein sequence ID" value="PZL71059.1"/>
    <property type="molecule type" value="Genomic_DNA"/>
</dbReference>
<keyword evidence="1" id="KW-0812">Transmembrane</keyword>
<keyword evidence="1" id="KW-1133">Transmembrane helix</keyword>
<dbReference type="STRING" id="1077675.BCR22_06805"/>
<feature type="transmembrane region" description="Helical" evidence="1">
    <location>
        <begin position="42"/>
        <end position="62"/>
    </location>
</feature>
<accession>A0A2W4BG56</accession>
<keyword evidence="1" id="KW-0472">Membrane</keyword>
<protein>
    <submittedName>
        <fullName evidence="2">Uncharacterized protein</fullName>
    </submittedName>
</protein>